<feature type="region of interest" description="Disordered" evidence="2">
    <location>
        <begin position="150"/>
        <end position="173"/>
    </location>
</feature>
<feature type="coiled-coil region" evidence="1">
    <location>
        <begin position="73"/>
        <end position="107"/>
    </location>
</feature>
<proteinExistence type="predicted"/>
<reference evidence="4" key="1">
    <citation type="submission" date="2021-02" db="EMBL/GenBank/DDBJ databases">
        <authorList>
            <person name="Nowell W R."/>
        </authorList>
    </citation>
    <scope>NUCLEOTIDE SEQUENCE</scope>
    <source>
        <strain evidence="4">Ploen Becks lab</strain>
    </source>
</reference>
<evidence type="ECO:0000313" key="5">
    <source>
        <dbReference type="Proteomes" id="UP000663879"/>
    </source>
</evidence>
<gene>
    <name evidence="4" type="ORF">OXX778_LOCUS12265</name>
</gene>
<comment type="caution">
    <text evidence="4">The sequence shown here is derived from an EMBL/GenBank/DDBJ whole genome shotgun (WGS) entry which is preliminary data.</text>
</comment>
<evidence type="ECO:0000256" key="2">
    <source>
        <dbReference type="SAM" id="MobiDB-lite"/>
    </source>
</evidence>
<keyword evidence="5" id="KW-1185">Reference proteome</keyword>
<organism evidence="4 5">
    <name type="scientific">Brachionus calyciflorus</name>
    <dbReference type="NCBI Taxonomy" id="104777"/>
    <lineage>
        <taxon>Eukaryota</taxon>
        <taxon>Metazoa</taxon>
        <taxon>Spiralia</taxon>
        <taxon>Gnathifera</taxon>
        <taxon>Rotifera</taxon>
        <taxon>Eurotatoria</taxon>
        <taxon>Monogononta</taxon>
        <taxon>Pseudotrocha</taxon>
        <taxon>Ploima</taxon>
        <taxon>Brachionidae</taxon>
        <taxon>Brachionus</taxon>
    </lineage>
</organism>
<evidence type="ECO:0000256" key="1">
    <source>
        <dbReference type="SAM" id="Coils"/>
    </source>
</evidence>
<evidence type="ECO:0000313" key="4">
    <source>
        <dbReference type="EMBL" id="CAF0918334.1"/>
    </source>
</evidence>
<feature type="region of interest" description="Disordered" evidence="2">
    <location>
        <begin position="189"/>
        <end position="208"/>
    </location>
</feature>
<feature type="compositionally biased region" description="Acidic residues" evidence="2">
    <location>
        <begin position="159"/>
        <end position="173"/>
    </location>
</feature>
<dbReference type="EMBL" id="CAJNOC010002197">
    <property type="protein sequence ID" value="CAF0918334.1"/>
    <property type="molecule type" value="Genomic_DNA"/>
</dbReference>
<sequence length="634" mass="73860">MTIKEIGIESSKNQELCRIVVLIKVGWRNDQEVPTGFRNVMDKLSYTSTGLVLRNCLIVTSRLMVKMVMVNQKDYHSNEVKELKDQINEIKNEIDLLKNRLKLIQDLKVKKIEDENIFDGSNIPKTSVKSIKTKSKIIFNENEIITSSFASNQTIDTESSSDEDEKSPDEDELESFVLSQLNELSISNNDDQWTISPTQRKGKNGEYGKRLSSIGFHYVKDRETGTEVQWKCDKPKCPGRAKSYGWKPPVEIVTPHVHLPNKERTQVLIHILTEEDAALNTNDIISRQRINRRRRILDRHGRDPINLCGILISDHLKRTISNKEFFYDDSGSDDPSRILIFTTEDNLSQLKNNLDWYCDGTFDISPTLFLQLYIIHVNINHKDLSLIYALLPDKNKKTYEKLFNMILSLVKVHPNSLNIDFEKAVICAANKVFPNCLIYGCFFHLSQSFLRKVQKKGLINEYYSDDLFRKSYRMMQSLAYLPEKDMIEGFLFLSKSSPSSFKPMLNYLEKNYIGLLKPNSKTSRLKPRFPIQTWNLYDRVLKELPRTNNSVESWHSQIQYNVKRKLKIEALIDLLRDEQSKVETELVKVRMGEVNQRKQSSIQKDRRILKKLKEYNGDFESFLRDFSLNLIDLD</sequence>
<name>A0A814ATM7_9BILA</name>
<dbReference type="AlphaFoldDB" id="A0A814ATM7"/>
<feature type="compositionally biased region" description="Polar residues" evidence="2">
    <location>
        <begin position="189"/>
        <end position="199"/>
    </location>
</feature>
<dbReference type="Pfam" id="PF10551">
    <property type="entry name" value="MULE"/>
    <property type="match status" value="1"/>
</dbReference>
<evidence type="ECO:0000259" key="3">
    <source>
        <dbReference type="Pfam" id="PF10551"/>
    </source>
</evidence>
<accession>A0A814ATM7</accession>
<dbReference type="OrthoDB" id="10029846at2759"/>
<dbReference type="Proteomes" id="UP000663879">
    <property type="component" value="Unassembled WGS sequence"/>
</dbReference>
<dbReference type="InterPro" id="IPR018289">
    <property type="entry name" value="MULE_transposase_dom"/>
</dbReference>
<protein>
    <recommendedName>
        <fullName evidence="3">MULE transposase domain-containing protein</fullName>
    </recommendedName>
</protein>
<dbReference type="PANTHER" id="PTHR47160">
    <property type="entry name" value="PUTATIVE-RELATED"/>
    <property type="match status" value="1"/>
</dbReference>
<dbReference type="PANTHER" id="PTHR47160:SF10">
    <property type="entry name" value="MULE TRANSPOSASE DOMAIN-CONTAINING PROTEIN"/>
    <property type="match status" value="1"/>
</dbReference>
<keyword evidence="1" id="KW-0175">Coiled coil</keyword>
<dbReference type="Gene3D" id="2.20.25.240">
    <property type="match status" value="1"/>
</dbReference>
<feature type="domain" description="MULE transposase" evidence="3">
    <location>
        <begin position="356"/>
        <end position="447"/>
    </location>
</feature>